<organism evidence="2 3">
    <name type="scientific">Linum tenue</name>
    <dbReference type="NCBI Taxonomy" id="586396"/>
    <lineage>
        <taxon>Eukaryota</taxon>
        <taxon>Viridiplantae</taxon>
        <taxon>Streptophyta</taxon>
        <taxon>Embryophyta</taxon>
        <taxon>Tracheophyta</taxon>
        <taxon>Spermatophyta</taxon>
        <taxon>Magnoliopsida</taxon>
        <taxon>eudicotyledons</taxon>
        <taxon>Gunneridae</taxon>
        <taxon>Pentapetalae</taxon>
        <taxon>rosids</taxon>
        <taxon>fabids</taxon>
        <taxon>Malpighiales</taxon>
        <taxon>Linaceae</taxon>
        <taxon>Linum</taxon>
    </lineage>
</organism>
<evidence type="ECO:0000313" key="3">
    <source>
        <dbReference type="Proteomes" id="UP001154282"/>
    </source>
</evidence>
<dbReference type="EMBL" id="CAMGYJ010000008">
    <property type="protein sequence ID" value="CAI0465533.1"/>
    <property type="molecule type" value="Genomic_DNA"/>
</dbReference>
<name>A0AAV0P5A9_9ROSI</name>
<reference evidence="2" key="1">
    <citation type="submission" date="2022-08" db="EMBL/GenBank/DDBJ databases">
        <authorList>
            <person name="Gutierrez-Valencia J."/>
        </authorList>
    </citation>
    <scope>NUCLEOTIDE SEQUENCE</scope>
</reference>
<dbReference type="Proteomes" id="UP001154282">
    <property type="component" value="Unassembled WGS sequence"/>
</dbReference>
<feature type="non-terminal residue" evidence="2">
    <location>
        <position position="1"/>
    </location>
</feature>
<accession>A0AAV0P5A9</accession>
<sequence length="137" mass="15410">AESQQQASRPEAGRCKDGVRQRRQKGGEVLALRGEAARVLRSERVPAAVQAGVRLPEENRRLRGQHLRLFCKIRRRQRAGEIVVREAGGGAREMHFELLCFPLEPRPFPSLSGDERSIAEEAEAQKRYNGCHKVDTA</sequence>
<feature type="region of interest" description="Disordered" evidence="1">
    <location>
        <begin position="117"/>
        <end position="137"/>
    </location>
</feature>
<dbReference type="AlphaFoldDB" id="A0AAV0P5A9"/>
<comment type="caution">
    <text evidence="2">The sequence shown here is derived from an EMBL/GenBank/DDBJ whole genome shotgun (WGS) entry which is preliminary data.</text>
</comment>
<gene>
    <name evidence="2" type="ORF">LITE_LOCUS36644</name>
</gene>
<proteinExistence type="predicted"/>
<feature type="region of interest" description="Disordered" evidence="1">
    <location>
        <begin position="1"/>
        <end position="22"/>
    </location>
</feature>
<evidence type="ECO:0000313" key="2">
    <source>
        <dbReference type="EMBL" id="CAI0465533.1"/>
    </source>
</evidence>
<evidence type="ECO:0000256" key="1">
    <source>
        <dbReference type="SAM" id="MobiDB-lite"/>
    </source>
</evidence>
<feature type="compositionally biased region" description="Basic and acidic residues" evidence="1">
    <location>
        <begin position="11"/>
        <end position="20"/>
    </location>
</feature>
<keyword evidence="3" id="KW-1185">Reference proteome</keyword>
<protein>
    <submittedName>
        <fullName evidence="2">Uncharacterized protein</fullName>
    </submittedName>
</protein>
<feature type="non-terminal residue" evidence="2">
    <location>
        <position position="137"/>
    </location>
</feature>